<dbReference type="AlphaFoldDB" id="A0A0A9BC30"/>
<protein>
    <submittedName>
        <fullName evidence="2">Uncharacterized protein</fullName>
    </submittedName>
</protein>
<feature type="region of interest" description="Disordered" evidence="1">
    <location>
        <begin position="1"/>
        <end position="24"/>
    </location>
</feature>
<accession>A0A0A9BC30</accession>
<sequence length="24" mass="2643">MPSPSRSIHCRRRAPPSAAADELH</sequence>
<name>A0A0A9BC30_ARUDO</name>
<reference evidence="2" key="2">
    <citation type="journal article" date="2015" name="Data Brief">
        <title>Shoot transcriptome of the giant reed, Arundo donax.</title>
        <authorList>
            <person name="Barrero R.A."/>
            <person name="Guerrero F.D."/>
            <person name="Moolhuijzen P."/>
            <person name="Goolsby J.A."/>
            <person name="Tidwell J."/>
            <person name="Bellgard S.E."/>
            <person name="Bellgard M.I."/>
        </authorList>
    </citation>
    <scope>NUCLEOTIDE SEQUENCE</scope>
    <source>
        <tissue evidence="2">Shoot tissue taken approximately 20 cm above the soil surface</tissue>
    </source>
</reference>
<dbReference type="EMBL" id="GBRH01238197">
    <property type="protein sequence ID" value="JAD59698.1"/>
    <property type="molecule type" value="Transcribed_RNA"/>
</dbReference>
<reference evidence="2" key="1">
    <citation type="submission" date="2014-09" db="EMBL/GenBank/DDBJ databases">
        <authorList>
            <person name="Magalhaes I.L.F."/>
            <person name="Oliveira U."/>
            <person name="Santos F.R."/>
            <person name="Vidigal T.H.D.A."/>
            <person name="Brescovit A.D."/>
            <person name="Santos A.J."/>
        </authorList>
    </citation>
    <scope>NUCLEOTIDE SEQUENCE</scope>
    <source>
        <tissue evidence="2">Shoot tissue taken approximately 20 cm above the soil surface</tissue>
    </source>
</reference>
<organism evidence="2">
    <name type="scientific">Arundo donax</name>
    <name type="common">Giant reed</name>
    <name type="synonym">Donax arundinaceus</name>
    <dbReference type="NCBI Taxonomy" id="35708"/>
    <lineage>
        <taxon>Eukaryota</taxon>
        <taxon>Viridiplantae</taxon>
        <taxon>Streptophyta</taxon>
        <taxon>Embryophyta</taxon>
        <taxon>Tracheophyta</taxon>
        <taxon>Spermatophyta</taxon>
        <taxon>Magnoliopsida</taxon>
        <taxon>Liliopsida</taxon>
        <taxon>Poales</taxon>
        <taxon>Poaceae</taxon>
        <taxon>PACMAD clade</taxon>
        <taxon>Arundinoideae</taxon>
        <taxon>Arundineae</taxon>
        <taxon>Arundo</taxon>
    </lineage>
</organism>
<proteinExistence type="predicted"/>
<evidence type="ECO:0000256" key="1">
    <source>
        <dbReference type="SAM" id="MobiDB-lite"/>
    </source>
</evidence>
<evidence type="ECO:0000313" key="2">
    <source>
        <dbReference type="EMBL" id="JAD59698.1"/>
    </source>
</evidence>